<reference evidence="1 2" key="1">
    <citation type="journal article" date="2012" name="J. Bacteriol.">
        <title>Genome Sequence of Extracellular-Protease-Producing Alishewanella jeotgali Isolated from Traditional Korean Fermented Seafood.</title>
        <authorList>
            <person name="Jung J."/>
            <person name="Chun J."/>
            <person name="Park W."/>
        </authorList>
    </citation>
    <scope>NUCLEOTIDE SEQUENCE [LARGE SCALE GENOMIC DNA]</scope>
    <source>
        <strain evidence="1 2">KCTC 22429</strain>
    </source>
</reference>
<proteinExistence type="predicted"/>
<dbReference type="RefSeq" id="WP_008950033.1">
    <property type="nucleotide sequence ID" value="NZ_AHTH01000011.1"/>
</dbReference>
<evidence type="ECO:0000313" key="2">
    <source>
        <dbReference type="Proteomes" id="UP000012046"/>
    </source>
</evidence>
<organism evidence="1 2">
    <name type="scientific">Alishewanella jeotgali KCTC 22429</name>
    <dbReference type="NCBI Taxonomy" id="1129374"/>
    <lineage>
        <taxon>Bacteria</taxon>
        <taxon>Pseudomonadati</taxon>
        <taxon>Pseudomonadota</taxon>
        <taxon>Gammaproteobacteria</taxon>
        <taxon>Alteromonadales</taxon>
        <taxon>Alteromonadaceae</taxon>
        <taxon>Alishewanella</taxon>
    </lineage>
</organism>
<evidence type="ECO:0000313" key="1">
    <source>
        <dbReference type="EMBL" id="EHR41607.1"/>
    </source>
</evidence>
<comment type="caution">
    <text evidence="1">The sequence shown here is derived from an EMBL/GenBank/DDBJ whole genome shotgun (WGS) entry which is preliminary data.</text>
</comment>
<gene>
    <name evidence="1" type="ORF">AJE_05501</name>
</gene>
<dbReference type="STRING" id="1129374.AJE_05501"/>
<dbReference type="AlphaFoldDB" id="H3ZCM7"/>
<dbReference type="Proteomes" id="UP000012046">
    <property type="component" value="Unassembled WGS sequence"/>
</dbReference>
<dbReference type="EMBL" id="AHTH01000011">
    <property type="protein sequence ID" value="EHR41607.1"/>
    <property type="molecule type" value="Genomic_DNA"/>
</dbReference>
<protein>
    <submittedName>
        <fullName evidence="1">Uncharacterized protein</fullName>
    </submittedName>
</protein>
<keyword evidence="2" id="KW-1185">Reference proteome</keyword>
<sequence length="65" mass="7355">MSSSPPLNKTQAQERVDQILAFRAEQQLLAEQGLLPPELQAGKVRDYHDALLQQFQHSLNIDLNT</sequence>
<dbReference type="PATRIC" id="fig|1129374.4.peg.1101"/>
<accession>H3ZCM7</accession>
<name>H3ZCM7_9ALTE</name>